<evidence type="ECO:0000256" key="3">
    <source>
        <dbReference type="ARBA" id="ARBA00022576"/>
    </source>
</evidence>
<evidence type="ECO:0000313" key="9">
    <source>
        <dbReference type="Proteomes" id="UP000092582"/>
    </source>
</evidence>
<dbReference type="InterPro" id="IPR004839">
    <property type="entry name" value="Aminotransferase_I/II_large"/>
</dbReference>
<dbReference type="PROSITE" id="PS00105">
    <property type="entry name" value="AA_TRANSFER_CLASS_1"/>
    <property type="match status" value="1"/>
</dbReference>
<accession>A0A1B1BPQ1</accession>
<dbReference type="EC" id="2.6.1.-" evidence="6"/>
<evidence type="ECO:0000256" key="6">
    <source>
        <dbReference type="RuleBase" id="RU000481"/>
    </source>
</evidence>
<keyword evidence="4 6" id="KW-0808">Transferase</keyword>
<dbReference type="PANTHER" id="PTHR46383">
    <property type="entry name" value="ASPARTATE AMINOTRANSFERASE"/>
    <property type="match status" value="1"/>
</dbReference>
<dbReference type="CDD" id="cd00609">
    <property type="entry name" value="AAT_like"/>
    <property type="match status" value="1"/>
</dbReference>
<dbReference type="PRINTS" id="PR00753">
    <property type="entry name" value="ACCSYNTHASE"/>
</dbReference>
<dbReference type="Pfam" id="PF00155">
    <property type="entry name" value="Aminotran_1_2"/>
    <property type="match status" value="1"/>
</dbReference>
<dbReference type="KEGG" id="cart:PA27867_3656"/>
<reference evidence="8 9" key="1">
    <citation type="submission" date="2016-06" db="EMBL/GenBank/DDBJ databases">
        <title>Genome sequencing of Cryobacterium arcticum PAMC 27867.</title>
        <authorList>
            <person name="Lee J."/>
            <person name="Kim O.-S."/>
        </authorList>
    </citation>
    <scope>NUCLEOTIDE SEQUENCE [LARGE SCALE GENOMIC DNA]</scope>
    <source>
        <strain evidence="8 9">PAMC 27867</strain>
    </source>
</reference>
<evidence type="ECO:0000259" key="7">
    <source>
        <dbReference type="Pfam" id="PF00155"/>
    </source>
</evidence>
<evidence type="ECO:0000256" key="1">
    <source>
        <dbReference type="ARBA" id="ARBA00001933"/>
    </source>
</evidence>
<dbReference type="EMBL" id="CP016282">
    <property type="protein sequence ID" value="ANP74574.1"/>
    <property type="molecule type" value="Genomic_DNA"/>
</dbReference>
<evidence type="ECO:0000313" key="8">
    <source>
        <dbReference type="EMBL" id="ANP74574.1"/>
    </source>
</evidence>
<comment type="cofactor">
    <cofactor evidence="1 6">
        <name>pyridoxal 5'-phosphate</name>
        <dbReference type="ChEBI" id="CHEBI:597326"/>
    </cofactor>
</comment>
<name>A0A1B1BPQ1_9MICO</name>
<dbReference type="STRING" id="670052.PA27867_3656"/>
<evidence type="ECO:0000256" key="5">
    <source>
        <dbReference type="ARBA" id="ARBA00022898"/>
    </source>
</evidence>
<dbReference type="GO" id="GO:0008483">
    <property type="term" value="F:transaminase activity"/>
    <property type="evidence" value="ECO:0007669"/>
    <property type="project" value="UniProtKB-KW"/>
</dbReference>
<dbReference type="InterPro" id="IPR015421">
    <property type="entry name" value="PyrdxlP-dep_Trfase_major"/>
</dbReference>
<keyword evidence="3 6" id="KW-0032">Aminotransferase</keyword>
<proteinExistence type="inferred from homology"/>
<dbReference type="PANTHER" id="PTHR46383:SF3">
    <property type="entry name" value="ASPARTATE AMINOTRANSFERASE-RELATED"/>
    <property type="match status" value="1"/>
</dbReference>
<feature type="domain" description="Aminotransferase class I/classII large" evidence="7">
    <location>
        <begin position="28"/>
        <end position="372"/>
    </location>
</feature>
<dbReference type="SUPFAM" id="SSF53383">
    <property type="entry name" value="PLP-dependent transferases"/>
    <property type="match status" value="1"/>
</dbReference>
<evidence type="ECO:0000256" key="4">
    <source>
        <dbReference type="ARBA" id="ARBA00022679"/>
    </source>
</evidence>
<dbReference type="OrthoDB" id="9763453at2"/>
<dbReference type="PATRIC" id="fig|670052.7.peg.3759"/>
<dbReference type="InterPro" id="IPR004838">
    <property type="entry name" value="NHTrfase_class1_PyrdxlP-BS"/>
</dbReference>
<dbReference type="RefSeq" id="WP_066598494.1">
    <property type="nucleotide sequence ID" value="NZ_CP016282.1"/>
</dbReference>
<gene>
    <name evidence="8" type="ORF">PA27867_3656</name>
</gene>
<keyword evidence="9" id="KW-1185">Reference proteome</keyword>
<dbReference type="InterPro" id="IPR015424">
    <property type="entry name" value="PyrdxlP-dep_Trfase"/>
</dbReference>
<comment type="similarity">
    <text evidence="2 6">Belongs to the class-I pyridoxal-phosphate-dependent aminotransferase family.</text>
</comment>
<dbReference type="GO" id="GO:0006520">
    <property type="term" value="P:amino acid metabolic process"/>
    <property type="evidence" value="ECO:0007669"/>
    <property type="project" value="InterPro"/>
</dbReference>
<protein>
    <recommendedName>
        <fullName evidence="6">Aminotransferase</fullName>
        <ecNumber evidence="6">2.6.1.-</ecNumber>
    </recommendedName>
</protein>
<keyword evidence="5" id="KW-0663">Pyridoxal phosphate</keyword>
<evidence type="ECO:0000256" key="2">
    <source>
        <dbReference type="ARBA" id="ARBA00007441"/>
    </source>
</evidence>
<dbReference type="GO" id="GO:0030170">
    <property type="term" value="F:pyridoxal phosphate binding"/>
    <property type="evidence" value="ECO:0007669"/>
    <property type="project" value="InterPro"/>
</dbReference>
<dbReference type="Proteomes" id="UP000092582">
    <property type="component" value="Chromosome 1"/>
</dbReference>
<dbReference type="AlphaFoldDB" id="A0A1B1BPQ1"/>
<dbReference type="Gene3D" id="3.40.640.10">
    <property type="entry name" value="Type I PLP-dependent aspartate aminotransferase-like (Major domain)"/>
    <property type="match status" value="1"/>
</dbReference>
<sequence>MPQLSSTARSVPGSGIRRIFELAADLPDVIQLSVGEPEERVAPHILDAGARAWQNDATNYTPNSGLLLLRSAIVSKLGEFNGYAVDEDQVHITAGGSQALHMAMLLTLDAGDEILIPDPGYATFAMASRLVGAVPVPYRLTAEHAFRPRIDDLEQRVGPRTRVLLINSPSNPLGVVFEPEVLRELLDFAARHDLWVISDEVYEYFTFHGGYTSVASLDPNDRVFSVYSLSKTYGLTGGRIGYLVTPPGVAGTFRAAQEAIVSCVNTPAQLAALAAIEGDQSAIADAREHYRKNLAAAGAALDARGIEYYRPDGAFYLWVNVSYCSNGNVAQWAEEFLLSQRVAVAPGSAFGAGGEGWIRICAAGQRKPLLTALSRLPAV</sequence>
<dbReference type="InterPro" id="IPR050596">
    <property type="entry name" value="AspAT/PAT-like"/>
</dbReference>
<organism evidence="8 9">
    <name type="scientific">Cryobacterium arcticum</name>
    <dbReference type="NCBI Taxonomy" id="670052"/>
    <lineage>
        <taxon>Bacteria</taxon>
        <taxon>Bacillati</taxon>
        <taxon>Actinomycetota</taxon>
        <taxon>Actinomycetes</taxon>
        <taxon>Micrococcales</taxon>
        <taxon>Microbacteriaceae</taxon>
        <taxon>Cryobacterium</taxon>
    </lineage>
</organism>